<dbReference type="Proteomes" id="UP000509704">
    <property type="component" value="Chromosome 2"/>
</dbReference>
<gene>
    <name evidence="3" type="ORF">HG535_0B05250</name>
</gene>
<feature type="region of interest" description="Disordered" evidence="2">
    <location>
        <begin position="249"/>
        <end position="273"/>
    </location>
</feature>
<evidence type="ECO:0000256" key="2">
    <source>
        <dbReference type="SAM" id="MobiDB-lite"/>
    </source>
</evidence>
<dbReference type="GeneID" id="59235144"/>
<dbReference type="KEGG" id="zmk:HG535_0B05250"/>
<accession>A0A7H9AZ48</accession>
<feature type="region of interest" description="Disordered" evidence="2">
    <location>
        <begin position="128"/>
        <end position="148"/>
    </location>
</feature>
<organism evidence="3 4">
    <name type="scientific">Zygotorulaspora mrakii</name>
    <name type="common">Zygosaccharomyces mrakii</name>
    <dbReference type="NCBI Taxonomy" id="42260"/>
    <lineage>
        <taxon>Eukaryota</taxon>
        <taxon>Fungi</taxon>
        <taxon>Dikarya</taxon>
        <taxon>Ascomycota</taxon>
        <taxon>Saccharomycotina</taxon>
        <taxon>Saccharomycetes</taxon>
        <taxon>Saccharomycetales</taxon>
        <taxon>Saccharomycetaceae</taxon>
        <taxon>Zygotorulaspora</taxon>
    </lineage>
</organism>
<keyword evidence="4" id="KW-1185">Reference proteome</keyword>
<feature type="coiled-coil region" evidence="1">
    <location>
        <begin position="93"/>
        <end position="120"/>
    </location>
</feature>
<feature type="compositionally biased region" description="Polar residues" evidence="2">
    <location>
        <begin position="28"/>
        <end position="38"/>
    </location>
</feature>
<keyword evidence="1" id="KW-0175">Coiled coil</keyword>
<dbReference type="EMBL" id="CP058605">
    <property type="protein sequence ID" value="QLG71483.1"/>
    <property type="molecule type" value="Genomic_DNA"/>
</dbReference>
<feature type="compositionally biased region" description="Polar residues" evidence="2">
    <location>
        <begin position="264"/>
        <end position="273"/>
    </location>
</feature>
<proteinExistence type="predicted"/>
<evidence type="ECO:0000313" key="3">
    <source>
        <dbReference type="EMBL" id="QLG71483.1"/>
    </source>
</evidence>
<dbReference type="OrthoDB" id="4061731at2759"/>
<dbReference type="AlphaFoldDB" id="A0A7H9AZ48"/>
<protein>
    <submittedName>
        <fullName evidence="3">Uncharacterized protein</fullName>
    </submittedName>
</protein>
<reference evidence="3 4" key="1">
    <citation type="submission" date="2020-07" db="EMBL/GenBank/DDBJ databases">
        <title>The yeast mating-type switching endonuclease HO is a domesticated member of an unorthodox homing genetic element family.</title>
        <authorList>
            <person name="Coughlan A.Y."/>
            <person name="Lombardi L."/>
            <person name="Braun-Galleani S."/>
            <person name="Martos A.R."/>
            <person name="Galeote V."/>
            <person name="Bigey F."/>
            <person name="Dequin S."/>
            <person name="Byrne K.P."/>
            <person name="Wolfe K.H."/>
        </authorList>
    </citation>
    <scope>NUCLEOTIDE SEQUENCE [LARGE SCALE GENOMIC DNA]</scope>
    <source>
        <strain evidence="3 4">NRRL Y-6702</strain>
    </source>
</reference>
<feature type="compositionally biased region" description="Polar residues" evidence="2">
    <location>
        <begin position="128"/>
        <end position="147"/>
    </location>
</feature>
<dbReference type="RefSeq" id="XP_037143211.1">
    <property type="nucleotide sequence ID" value="XM_037287316.1"/>
</dbReference>
<sequence length="273" mass="31164">MELPKFTVGDEQNREHSPTRLSAAAQIDRSNASSPRRQGIQLSIPIQSSPMKNYEINDGSSINNSVTTPRNSFGSDFDRTGQMEQNQDLLYKLAAKKRQIVELQQGLELAKKELHILESRYKLTLSPDANPNYSAHNDGAYSNSSTKAKNEKLQPWQKRMQQTLVDVNNSPNVLKSKQSISSFFNNDAGSTKQLKQDLNENTAKPTFFQSILDKFNEFSVAEEEEEEFDRTQNQQKDSFYLKDKLDYDEEEEIENEETGHTLIGNKSRSKNLM</sequence>
<evidence type="ECO:0000256" key="1">
    <source>
        <dbReference type="SAM" id="Coils"/>
    </source>
</evidence>
<evidence type="ECO:0000313" key="4">
    <source>
        <dbReference type="Proteomes" id="UP000509704"/>
    </source>
</evidence>
<feature type="region of interest" description="Disordered" evidence="2">
    <location>
        <begin position="1"/>
        <end position="38"/>
    </location>
</feature>
<name>A0A7H9AZ48_ZYGMR</name>